<proteinExistence type="predicted"/>
<evidence type="ECO:0000313" key="2">
    <source>
        <dbReference type="Proteomes" id="UP000598271"/>
    </source>
</evidence>
<protein>
    <submittedName>
        <fullName evidence="1">GLPGLI family protein</fullName>
    </submittedName>
</protein>
<gene>
    <name evidence="1" type="ORF">GCM10007390_41970</name>
</gene>
<reference evidence="1 2" key="1">
    <citation type="journal article" date="2014" name="Int. J. Syst. Evol. Microbiol.">
        <title>Complete genome sequence of Corynebacterium casei LMG S-19264T (=DSM 44701T), isolated from a smear-ripened cheese.</title>
        <authorList>
            <consortium name="US DOE Joint Genome Institute (JGI-PGF)"/>
            <person name="Walter F."/>
            <person name="Albersmeier A."/>
            <person name="Kalinowski J."/>
            <person name="Ruckert C."/>
        </authorList>
    </citation>
    <scope>NUCLEOTIDE SEQUENCE [LARGE SCALE GENOMIC DNA]</scope>
    <source>
        <strain evidence="1 2">KCTC 12866</strain>
    </source>
</reference>
<dbReference type="AlphaFoldDB" id="A0A8J3DAI2"/>
<organism evidence="1 2">
    <name type="scientific">Persicitalea jodogahamensis</name>
    <dbReference type="NCBI Taxonomy" id="402147"/>
    <lineage>
        <taxon>Bacteria</taxon>
        <taxon>Pseudomonadati</taxon>
        <taxon>Bacteroidota</taxon>
        <taxon>Cytophagia</taxon>
        <taxon>Cytophagales</taxon>
        <taxon>Spirosomataceae</taxon>
        <taxon>Persicitalea</taxon>
    </lineage>
</organism>
<dbReference type="NCBIfam" id="TIGR01200">
    <property type="entry name" value="GLPGLI"/>
    <property type="match status" value="1"/>
</dbReference>
<evidence type="ECO:0000313" key="1">
    <source>
        <dbReference type="EMBL" id="GHB82440.1"/>
    </source>
</evidence>
<accession>A0A8J3DAI2</accession>
<comment type="caution">
    <text evidence="1">The sequence shown here is derived from an EMBL/GenBank/DDBJ whole genome shotgun (WGS) entry which is preliminary data.</text>
</comment>
<dbReference type="InterPro" id="IPR005901">
    <property type="entry name" value="GLPGLI"/>
</dbReference>
<sequence length="249" mass="29176">MKQILAFLFFFLTVPAIGQESEGIITYEQVIHWSSIYAKLDFLSQEEKDRIKLTWGNDDEGRKTKMKLFFTPSQSKYTYESDQSVSDDGRYSWQNDEYLIFRDFDREKKIELIEMLGKTYLIEDSLKTPKWKVMNKIKDINGHVCMLAMAEDTIKKLKVEAWFAHDLPIPVGPGQYFGLPGAILELDMNDGDVLITATNIEMKPVGEAIELPRKMKGKKINNDQYDKMIWEHMRDSMVMHRSPYWSMPY</sequence>
<dbReference type="EMBL" id="BMXF01000004">
    <property type="protein sequence ID" value="GHB82440.1"/>
    <property type="molecule type" value="Genomic_DNA"/>
</dbReference>
<keyword evidence="2" id="KW-1185">Reference proteome</keyword>
<dbReference type="Proteomes" id="UP000598271">
    <property type="component" value="Unassembled WGS sequence"/>
</dbReference>
<dbReference type="Pfam" id="PF09697">
    <property type="entry name" value="Porph_ging"/>
    <property type="match status" value="1"/>
</dbReference>
<dbReference type="RefSeq" id="WP_189566920.1">
    <property type="nucleotide sequence ID" value="NZ_BMXF01000004.1"/>
</dbReference>
<name>A0A8J3DAI2_9BACT</name>